<evidence type="ECO:0000313" key="2">
    <source>
        <dbReference type="Proteomes" id="UP000887575"/>
    </source>
</evidence>
<evidence type="ECO:0000256" key="1">
    <source>
        <dbReference type="SAM" id="MobiDB-lite"/>
    </source>
</evidence>
<feature type="region of interest" description="Disordered" evidence="1">
    <location>
        <begin position="58"/>
        <end position="104"/>
    </location>
</feature>
<sequence>MAAFAYKQLFCPRIAHPISRRGAQFLRGRVAIILPSSSPSFASNKTPRPTSCVRLMRRTASSISSRSTSSIAKSTSLSTGPLTSSTSIGPSTSSTSTGSTGSTGFSSASWMILPPVVQQTPIKSVPRKRRRSGYLLCSDLKAIEEAASNDDQQPGPSNKMASHHDDDGAPTTSTRSSTPHPRGHESASNDENQDDHMKNRNQFDLVEEPEVDDLETRDEDEQLVMSSKIGPGSNQVDVLNKIGVDDQVDSFVEIHKGTCYKCKLPVDRKNMMRCQAKKCLITAKLAVVELFWFIGNWLCLWAANGIVPNMMGVLKSNDMRINFSSAQTKDQE</sequence>
<organism evidence="2 3">
    <name type="scientific">Mesorhabditis belari</name>
    <dbReference type="NCBI Taxonomy" id="2138241"/>
    <lineage>
        <taxon>Eukaryota</taxon>
        <taxon>Metazoa</taxon>
        <taxon>Ecdysozoa</taxon>
        <taxon>Nematoda</taxon>
        <taxon>Chromadorea</taxon>
        <taxon>Rhabditida</taxon>
        <taxon>Rhabditina</taxon>
        <taxon>Rhabditomorpha</taxon>
        <taxon>Rhabditoidea</taxon>
        <taxon>Rhabditidae</taxon>
        <taxon>Mesorhabditinae</taxon>
        <taxon>Mesorhabditis</taxon>
    </lineage>
</organism>
<feature type="region of interest" description="Disordered" evidence="1">
    <location>
        <begin position="148"/>
        <end position="196"/>
    </location>
</feature>
<feature type="compositionally biased region" description="Low complexity" evidence="1">
    <location>
        <begin position="170"/>
        <end position="180"/>
    </location>
</feature>
<protein>
    <submittedName>
        <fullName evidence="3">Uncharacterized protein</fullName>
    </submittedName>
</protein>
<dbReference type="AlphaFoldDB" id="A0AAF3J5U5"/>
<evidence type="ECO:0000313" key="3">
    <source>
        <dbReference type="WBParaSite" id="MBELARI_LOCUS18080"/>
    </source>
</evidence>
<dbReference type="Proteomes" id="UP000887575">
    <property type="component" value="Unassembled WGS sequence"/>
</dbReference>
<reference evidence="3" key="1">
    <citation type="submission" date="2024-02" db="UniProtKB">
        <authorList>
            <consortium name="WormBaseParasite"/>
        </authorList>
    </citation>
    <scope>IDENTIFICATION</scope>
</reference>
<name>A0AAF3J5U5_9BILA</name>
<proteinExistence type="predicted"/>
<dbReference type="WBParaSite" id="MBELARI_LOCUS18080">
    <property type="protein sequence ID" value="MBELARI_LOCUS18080"/>
    <property type="gene ID" value="MBELARI_LOCUS18080"/>
</dbReference>
<feature type="compositionally biased region" description="Polar residues" evidence="1">
    <location>
        <begin position="149"/>
        <end position="160"/>
    </location>
</feature>
<keyword evidence="2" id="KW-1185">Reference proteome</keyword>
<accession>A0AAF3J5U5</accession>